<keyword evidence="3" id="KW-1185">Reference proteome</keyword>
<dbReference type="Proteomes" id="UP001044222">
    <property type="component" value="Chromosome 10"/>
</dbReference>
<dbReference type="PANTHER" id="PTHR33776:SF3">
    <property type="entry name" value="PHD-TYPE DOMAIN-CONTAINING PROTEIN"/>
    <property type="match status" value="1"/>
</dbReference>
<feature type="non-terminal residue" evidence="2">
    <location>
        <position position="1"/>
    </location>
</feature>
<dbReference type="InterPro" id="IPR036691">
    <property type="entry name" value="Endo/exonu/phosph_ase_sf"/>
</dbReference>
<feature type="domain" description="Endonuclease/exonuclease/phosphatase" evidence="1">
    <location>
        <begin position="7"/>
        <end position="181"/>
    </location>
</feature>
<protein>
    <recommendedName>
        <fullName evidence="1">Endonuclease/exonuclease/phosphatase domain-containing protein</fullName>
    </recommendedName>
</protein>
<comment type="caution">
    <text evidence="2">The sequence shown here is derived from an EMBL/GenBank/DDBJ whole genome shotgun (WGS) entry which is preliminary data.</text>
</comment>
<organism evidence="2 3">
    <name type="scientific">Anguilla anguilla</name>
    <name type="common">European freshwater eel</name>
    <name type="synonym">Muraena anguilla</name>
    <dbReference type="NCBI Taxonomy" id="7936"/>
    <lineage>
        <taxon>Eukaryota</taxon>
        <taxon>Metazoa</taxon>
        <taxon>Chordata</taxon>
        <taxon>Craniata</taxon>
        <taxon>Vertebrata</taxon>
        <taxon>Euteleostomi</taxon>
        <taxon>Actinopterygii</taxon>
        <taxon>Neopterygii</taxon>
        <taxon>Teleostei</taxon>
        <taxon>Anguilliformes</taxon>
        <taxon>Anguillidae</taxon>
        <taxon>Anguilla</taxon>
    </lineage>
</organism>
<evidence type="ECO:0000313" key="2">
    <source>
        <dbReference type="EMBL" id="KAG5840926.1"/>
    </source>
</evidence>
<dbReference type="AlphaFoldDB" id="A0A9D3RT08"/>
<accession>A0A9D3RT08</accession>
<dbReference type="Pfam" id="PF03372">
    <property type="entry name" value="Exo_endo_phos"/>
    <property type="match status" value="1"/>
</dbReference>
<gene>
    <name evidence="2" type="ORF">ANANG_G00194020</name>
</gene>
<name>A0A9D3RT08_ANGAN</name>
<dbReference type="SUPFAM" id="SSF56219">
    <property type="entry name" value="DNase I-like"/>
    <property type="match status" value="1"/>
</dbReference>
<sequence>FAKTKSLDFLARTETWITPDNTATPAALSAGYSFSHTPRASGQGRGTGLLISLSWKFCVLPSPNLIPSFFEVHAITVTHPSKLHIIVLYRPPGPLGCFLDELGTLLSSLPEDGTPAILLGDFNLPPETSQLSRVASLLQSFALSQSFSPPTHKAGNQLDLVFTRSCSIPQLTVTPLHLSDHFFLSFFLSPYLLLHNSFNSSPTITFRRNLSSLSQSSLLSTALSTLPPPASFSNLPVDLATSTFNSCLSQSFDSLCPLVSKPACSSPPAHD</sequence>
<evidence type="ECO:0000313" key="3">
    <source>
        <dbReference type="Proteomes" id="UP001044222"/>
    </source>
</evidence>
<dbReference type="GO" id="GO:0003824">
    <property type="term" value="F:catalytic activity"/>
    <property type="evidence" value="ECO:0007669"/>
    <property type="project" value="InterPro"/>
</dbReference>
<dbReference type="Gene3D" id="3.60.10.10">
    <property type="entry name" value="Endonuclease/exonuclease/phosphatase"/>
    <property type="match status" value="1"/>
</dbReference>
<evidence type="ECO:0000259" key="1">
    <source>
        <dbReference type="Pfam" id="PF03372"/>
    </source>
</evidence>
<dbReference type="PANTHER" id="PTHR33776">
    <property type="entry name" value="ENDO/EXONUCLEASE/PHOSPHATASE DOMAIN-CONTAINING PROTEIN"/>
    <property type="match status" value="1"/>
</dbReference>
<dbReference type="InterPro" id="IPR005135">
    <property type="entry name" value="Endo/exonuclease/phosphatase"/>
</dbReference>
<dbReference type="EMBL" id="JAFIRN010000010">
    <property type="protein sequence ID" value="KAG5840926.1"/>
    <property type="molecule type" value="Genomic_DNA"/>
</dbReference>
<reference evidence="2" key="1">
    <citation type="submission" date="2021-01" db="EMBL/GenBank/DDBJ databases">
        <title>A chromosome-scale assembly of European eel, Anguilla anguilla.</title>
        <authorList>
            <person name="Henkel C."/>
            <person name="Jong-Raadsen S.A."/>
            <person name="Dufour S."/>
            <person name="Weltzien F.-A."/>
            <person name="Palstra A.P."/>
            <person name="Pelster B."/>
            <person name="Spaink H.P."/>
            <person name="Van Den Thillart G.E."/>
            <person name="Jansen H."/>
            <person name="Zahm M."/>
            <person name="Klopp C."/>
            <person name="Cedric C."/>
            <person name="Louis A."/>
            <person name="Berthelot C."/>
            <person name="Parey E."/>
            <person name="Roest Crollius H."/>
            <person name="Montfort J."/>
            <person name="Robinson-Rechavi M."/>
            <person name="Bucao C."/>
            <person name="Bouchez O."/>
            <person name="Gislard M."/>
            <person name="Lluch J."/>
            <person name="Milhes M."/>
            <person name="Lampietro C."/>
            <person name="Lopez Roques C."/>
            <person name="Donnadieu C."/>
            <person name="Braasch I."/>
            <person name="Desvignes T."/>
            <person name="Postlethwait J."/>
            <person name="Bobe J."/>
            <person name="Guiguen Y."/>
            <person name="Dirks R."/>
        </authorList>
    </citation>
    <scope>NUCLEOTIDE SEQUENCE</scope>
    <source>
        <strain evidence="2">Tag_6206</strain>
        <tissue evidence="2">Liver</tissue>
    </source>
</reference>
<proteinExistence type="predicted"/>